<accession>A0A554X132</accession>
<dbReference type="InterPro" id="IPR000700">
    <property type="entry name" value="PAS-assoc_C"/>
</dbReference>
<comment type="caution">
    <text evidence="9">The sequence shown here is derived from an EMBL/GenBank/DDBJ whole genome shotgun (WGS) entry which is preliminary data.</text>
</comment>
<keyword evidence="1" id="KW-0175">Coiled coil</keyword>
<dbReference type="SUPFAM" id="SSF141868">
    <property type="entry name" value="EAL domain-like"/>
    <property type="match status" value="1"/>
</dbReference>
<dbReference type="InterPro" id="IPR000014">
    <property type="entry name" value="PAS"/>
</dbReference>
<feature type="domain" description="EAL" evidence="7">
    <location>
        <begin position="628"/>
        <end position="884"/>
    </location>
</feature>
<evidence type="ECO:0000313" key="9">
    <source>
        <dbReference type="EMBL" id="TSE29518.1"/>
    </source>
</evidence>
<dbReference type="PROSITE" id="PS50112">
    <property type="entry name" value="PAS"/>
    <property type="match status" value="1"/>
</dbReference>
<dbReference type="Pfam" id="PF13188">
    <property type="entry name" value="PAS_8"/>
    <property type="match status" value="1"/>
</dbReference>
<dbReference type="NCBIfam" id="TIGR00254">
    <property type="entry name" value="GGDEF"/>
    <property type="match status" value="1"/>
</dbReference>
<keyword evidence="9" id="KW-0378">Hydrolase</keyword>
<gene>
    <name evidence="9" type="primary">gmr_2</name>
    <name evidence="9" type="ORF">Tther_01455</name>
</gene>
<dbReference type="Pfam" id="PF00563">
    <property type="entry name" value="EAL"/>
    <property type="match status" value="1"/>
</dbReference>
<dbReference type="RefSeq" id="WP_185975032.1">
    <property type="nucleotide sequence ID" value="NZ_VJOL01000024.1"/>
</dbReference>
<evidence type="ECO:0000256" key="3">
    <source>
        <dbReference type="SAM" id="Phobius"/>
    </source>
</evidence>
<evidence type="ECO:0000259" key="7">
    <source>
        <dbReference type="PROSITE" id="PS50883"/>
    </source>
</evidence>
<protein>
    <submittedName>
        <fullName evidence="9">Cyclic di-GMP phosphodiesterase Gmr</fullName>
        <ecNumber evidence="9">3.1.4.52</ecNumber>
    </submittedName>
</protein>
<evidence type="ECO:0000313" key="10">
    <source>
        <dbReference type="Proteomes" id="UP000318542"/>
    </source>
</evidence>
<sequence length="1039" mass="115796">MPRALATAALAWGLATGPTALAQTLPPALKTHSVPMWLIDPGDGTIVDANAAAQQFYGYAALGQPGGMNIQAINQLSEADIRAEMARAKAEGRGYFLFPHRLASGQVVTVEVHSAPVTIEGRSLLLSVLLPESRSVTLEKELQRYQNRLEDLVAQRTRAALEAQAERTRALQWALAGALAAALVLAVAVVLLRHGARQRRELTQELEDALRGARMGRLRWNIATDAYTPCPRLRRLIGRDDPLPWSTATWRQWLHPDDIQPIARALRAHLKGETEAADLRFRVQHADGHWIWLRLWGRVIARDPRTQRATLMAGVVRDVSAEVALEQSQAIAASVFQDAGEAIVITDERGTVLDVNAAMLHMSGYRRDELVGRAHLPWRPADRHGVPGWHQLRRHLLRDGRWHGEAWWRRRDGTEFPVIETISAVRDDHGRIMRYVAIAQDISELKAQQQALEHQAYYDALTGLPNRALLADRLDLAIATARRHNRRVAVAYLDLDGFKYVNDVHGHTQGDAVLRRVAQRLQLALRDGDTLARVGGDEFVVVLCDLDDSDRWIGVIERLIDVSAERITVADHEVRLTTSVGVTLYPDDGADAEVLLRHADQALYRAKREGKNRWCLFDPREDEAAAAHAELIADVRRALAAGNEFRLFLQPRVALTDGTIRGAEALLRWQHPQRGLLAPAAFLPAIELDEVMNTLGDWVLDEALRLLQQWHDAGHRAWMLSVNIAARQLRDPSFAERLGQRLARHPQLDPRRLELEIVESSALEGIDALERLLEQCRRLGVAIAIDDFGTGYSSLAYLKRLPASVVKVDQSFVRDIFDDASDLRIVEGVVALGQAFGLRVVAEGVETAAHGEWLLRLGADEAQGYGIARPMPADAWASWVASWQPPPSWQRWRSIARSPWTRALARLEVEHRAQLARLAERRAPPEAATACPVHDELLRDIPPSVRQWPEYAAMVNAHAAVHDAAQRWWDRTNGPEDPMRDPDVVQAHRAFVEALQALLVRLAEPTVAPPHPDAFQRVPPPPAGVGMRRNDANPAPEPA</sequence>
<dbReference type="CDD" id="cd01948">
    <property type="entry name" value="EAL"/>
    <property type="match status" value="1"/>
</dbReference>
<dbReference type="InterPro" id="IPR001610">
    <property type="entry name" value="PAC"/>
</dbReference>
<dbReference type="GO" id="GO:0071111">
    <property type="term" value="F:cyclic-guanylate-specific phosphodiesterase activity"/>
    <property type="evidence" value="ECO:0007669"/>
    <property type="project" value="UniProtKB-EC"/>
</dbReference>
<evidence type="ECO:0000256" key="2">
    <source>
        <dbReference type="SAM" id="MobiDB-lite"/>
    </source>
</evidence>
<organism evidence="9 10">
    <name type="scientific">Tepidimonas thermarum</name>
    <dbReference type="NCBI Taxonomy" id="335431"/>
    <lineage>
        <taxon>Bacteria</taxon>
        <taxon>Pseudomonadati</taxon>
        <taxon>Pseudomonadota</taxon>
        <taxon>Betaproteobacteria</taxon>
        <taxon>Burkholderiales</taxon>
        <taxon>Tepidimonas</taxon>
    </lineage>
</organism>
<dbReference type="SMART" id="SM00052">
    <property type="entry name" value="EAL"/>
    <property type="match status" value="1"/>
</dbReference>
<dbReference type="EC" id="3.1.4.52" evidence="9"/>
<dbReference type="FunFam" id="3.30.70.270:FF:000001">
    <property type="entry name" value="Diguanylate cyclase domain protein"/>
    <property type="match status" value="1"/>
</dbReference>
<keyword evidence="10" id="KW-1185">Reference proteome</keyword>
<dbReference type="CDD" id="cd01949">
    <property type="entry name" value="GGDEF"/>
    <property type="match status" value="1"/>
</dbReference>
<dbReference type="InterPro" id="IPR035919">
    <property type="entry name" value="EAL_sf"/>
</dbReference>
<feature type="signal peptide" evidence="4">
    <location>
        <begin position="1"/>
        <end position="22"/>
    </location>
</feature>
<keyword evidence="3" id="KW-0472">Membrane</keyword>
<dbReference type="Gene3D" id="3.20.20.450">
    <property type="entry name" value="EAL domain"/>
    <property type="match status" value="1"/>
</dbReference>
<feature type="transmembrane region" description="Helical" evidence="3">
    <location>
        <begin position="170"/>
        <end position="192"/>
    </location>
</feature>
<evidence type="ECO:0000256" key="4">
    <source>
        <dbReference type="SAM" id="SignalP"/>
    </source>
</evidence>
<dbReference type="Pfam" id="PF00990">
    <property type="entry name" value="GGDEF"/>
    <property type="match status" value="1"/>
</dbReference>
<dbReference type="SUPFAM" id="SSF55073">
    <property type="entry name" value="Nucleotide cyclase"/>
    <property type="match status" value="1"/>
</dbReference>
<dbReference type="PROSITE" id="PS50883">
    <property type="entry name" value="EAL"/>
    <property type="match status" value="1"/>
</dbReference>
<evidence type="ECO:0000259" key="6">
    <source>
        <dbReference type="PROSITE" id="PS50113"/>
    </source>
</evidence>
<dbReference type="InterPro" id="IPR013655">
    <property type="entry name" value="PAS_fold_3"/>
</dbReference>
<evidence type="ECO:0000259" key="5">
    <source>
        <dbReference type="PROSITE" id="PS50112"/>
    </source>
</evidence>
<dbReference type="Gene3D" id="3.30.70.270">
    <property type="match status" value="1"/>
</dbReference>
<dbReference type="SMART" id="SM00091">
    <property type="entry name" value="PAS"/>
    <property type="match status" value="3"/>
</dbReference>
<dbReference type="SMART" id="SM00086">
    <property type="entry name" value="PAC"/>
    <property type="match status" value="2"/>
</dbReference>
<proteinExistence type="predicted"/>
<feature type="compositionally biased region" description="Pro residues" evidence="2">
    <location>
        <begin position="1007"/>
        <end position="1023"/>
    </location>
</feature>
<dbReference type="AlphaFoldDB" id="A0A554X132"/>
<feature type="coiled-coil region" evidence="1">
    <location>
        <begin position="135"/>
        <end position="162"/>
    </location>
</feature>
<dbReference type="InterPro" id="IPR001633">
    <property type="entry name" value="EAL_dom"/>
</dbReference>
<feature type="chain" id="PRO_5022242428" evidence="4">
    <location>
        <begin position="23"/>
        <end position="1039"/>
    </location>
</feature>
<dbReference type="Pfam" id="PF13426">
    <property type="entry name" value="PAS_9"/>
    <property type="match status" value="1"/>
</dbReference>
<dbReference type="PROSITE" id="PS50887">
    <property type="entry name" value="GGDEF"/>
    <property type="match status" value="1"/>
</dbReference>
<reference evidence="9 10" key="1">
    <citation type="submission" date="2019-07" db="EMBL/GenBank/DDBJ databases">
        <title>Tepidimonas thermarum AA-1 draft genome.</title>
        <authorList>
            <person name="Da Costa M.S."/>
            <person name="Froufe H.J.C."/>
            <person name="Egas C."/>
            <person name="Albuquerque L."/>
        </authorList>
    </citation>
    <scope>NUCLEOTIDE SEQUENCE [LARGE SCALE GENOMIC DNA]</scope>
    <source>
        <strain evidence="9 10">AA-1</strain>
    </source>
</reference>
<feature type="domain" description="PAS" evidence="5">
    <location>
        <begin position="328"/>
        <end position="376"/>
    </location>
</feature>
<dbReference type="PROSITE" id="PS50113">
    <property type="entry name" value="PAC"/>
    <property type="match status" value="1"/>
</dbReference>
<dbReference type="SMART" id="SM00267">
    <property type="entry name" value="GGDEF"/>
    <property type="match status" value="1"/>
</dbReference>
<feature type="region of interest" description="Disordered" evidence="2">
    <location>
        <begin position="1007"/>
        <end position="1039"/>
    </location>
</feature>
<dbReference type="InterPro" id="IPR043128">
    <property type="entry name" value="Rev_trsase/Diguanyl_cyclase"/>
</dbReference>
<evidence type="ECO:0000256" key="1">
    <source>
        <dbReference type="SAM" id="Coils"/>
    </source>
</evidence>
<dbReference type="InterPro" id="IPR000160">
    <property type="entry name" value="GGDEF_dom"/>
</dbReference>
<name>A0A554X132_9BURK</name>
<dbReference type="Proteomes" id="UP000318542">
    <property type="component" value="Unassembled WGS sequence"/>
</dbReference>
<dbReference type="SUPFAM" id="SSF55785">
    <property type="entry name" value="PYP-like sensor domain (PAS domain)"/>
    <property type="match status" value="3"/>
</dbReference>
<keyword evidence="4" id="KW-0732">Signal</keyword>
<dbReference type="EMBL" id="VJOL01000024">
    <property type="protein sequence ID" value="TSE29518.1"/>
    <property type="molecule type" value="Genomic_DNA"/>
</dbReference>
<dbReference type="InterPro" id="IPR035965">
    <property type="entry name" value="PAS-like_dom_sf"/>
</dbReference>
<dbReference type="PANTHER" id="PTHR44757:SF2">
    <property type="entry name" value="BIOFILM ARCHITECTURE MAINTENANCE PROTEIN MBAA"/>
    <property type="match status" value="1"/>
</dbReference>
<keyword evidence="3" id="KW-1133">Transmembrane helix</keyword>
<dbReference type="InterPro" id="IPR029787">
    <property type="entry name" value="Nucleotide_cyclase"/>
</dbReference>
<keyword evidence="3" id="KW-0812">Transmembrane</keyword>
<dbReference type="Pfam" id="PF08447">
    <property type="entry name" value="PAS_3"/>
    <property type="match status" value="1"/>
</dbReference>
<dbReference type="NCBIfam" id="TIGR00229">
    <property type="entry name" value="sensory_box"/>
    <property type="match status" value="2"/>
</dbReference>
<dbReference type="PANTHER" id="PTHR44757">
    <property type="entry name" value="DIGUANYLATE CYCLASE DGCP"/>
    <property type="match status" value="1"/>
</dbReference>
<dbReference type="Gene3D" id="3.30.450.20">
    <property type="entry name" value="PAS domain"/>
    <property type="match status" value="3"/>
</dbReference>
<evidence type="ECO:0000259" key="8">
    <source>
        <dbReference type="PROSITE" id="PS50887"/>
    </source>
</evidence>
<dbReference type="CDD" id="cd00130">
    <property type="entry name" value="PAS"/>
    <property type="match status" value="3"/>
</dbReference>
<dbReference type="InterPro" id="IPR052155">
    <property type="entry name" value="Biofilm_reg_signaling"/>
</dbReference>
<feature type="domain" description="PAC" evidence="6">
    <location>
        <begin position="402"/>
        <end position="454"/>
    </location>
</feature>
<feature type="domain" description="GGDEF" evidence="8">
    <location>
        <begin position="486"/>
        <end position="619"/>
    </location>
</feature>